<feature type="signal peptide" evidence="2">
    <location>
        <begin position="1"/>
        <end position="21"/>
    </location>
</feature>
<evidence type="ECO:0000313" key="4">
    <source>
        <dbReference type="Proteomes" id="UP001501057"/>
    </source>
</evidence>
<protein>
    <recommendedName>
        <fullName evidence="5">DUF998 domain-containing protein</fullName>
    </recommendedName>
</protein>
<feature type="transmembrane region" description="Helical" evidence="1">
    <location>
        <begin position="155"/>
        <end position="172"/>
    </location>
</feature>
<evidence type="ECO:0000256" key="1">
    <source>
        <dbReference type="SAM" id="Phobius"/>
    </source>
</evidence>
<evidence type="ECO:0008006" key="5">
    <source>
        <dbReference type="Google" id="ProtNLM"/>
    </source>
</evidence>
<dbReference type="Pfam" id="PF06197">
    <property type="entry name" value="DUF998"/>
    <property type="match status" value="1"/>
</dbReference>
<gene>
    <name evidence="3" type="ORF">GCM10009710_31600</name>
</gene>
<organism evidence="3 4">
    <name type="scientific">Aeromicrobium alkaliterrae</name>
    <dbReference type="NCBI Taxonomy" id="302168"/>
    <lineage>
        <taxon>Bacteria</taxon>
        <taxon>Bacillati</taxon>
        <taxon>Actinomycetota</taxon>
        <taxon>Actinomycetes</taxon>
        <taxon>Propionibacteriales</taxon>
        <taxon>Nocardioidaceae</taxon>
        <taxon>Aeromicrobium</taxon>
    </lineage>
</organism>
<keyword evidence="4" id="KW-1185">Reference proteome</keyword>
<keyword evidence="1" id="KW-0812">Transmembrane</keyword>
<dbReference type="EMBL" id="BAAAME010000005">
    <property type="protein sequence ID" value="GAA1749257.1"/>
    <property type="molecule type" value="Genomic_DNA"/>
</dbReference>
<keyword evidence="2" id="KW-0732">Signal</keyword>
<feature type="transmembrane region" description="Helical" evidence="1">
    <location>
        <begin position="192"/>
        <end position="210"/>
    </location>
</feature>
<feature type="transmembrane region" description="Helical" evidence="1">
    <location>
        <begin position="89"/>
        <end position="107"/>
    </location>
</feature>
<proteinExistence type="predicted"/>
<feature type="transmembrane region" description="Helical" evidence="1">
    <location>
        <begin position="119"/>
        <end position="143"/>
    </location>
</feature>
<evidence type="ECO:0000256" key="2">
    <source>
        <dbReference type="SAM" id="SignalP"/>
    </source>
</evidence>
<feature type="chain" id="PRO_5045548142" description="DUF998 domain-containing protein" evidence="2">
    <location>
        <begin position="22"/>
        <end position="216"/>
    </location>
</feature>
<name>A0ABN2K6E3_9ACTN</name>
<reference evidence="3 4" key="1">
    <citation type="journal article" date="2019" name="Int. J. Syst. Evol. Microbiol.">
        <title>The Global Catalogue of Microorganisms (GCM) 10K type strain sequencing project: providing services to taxonomists for standard genome sequencing and annotation.</title>
        <authorList>
            <consortium name="The Broad Institute Genomics Platform"/>
            <consortium name="The Broad Institute Genome Sequencing Center for Infectious Disease"/>
            <person name="Wu L."/>
            <person name="Ma J."/>
        </authorList>
    </citation>
    <scope>NUCLEOTIDE SEQUENCE [LARGE SCALE GENOMIC DNA]</scope>
    <source>
        <strain evidence="3 4">JCM 13518</strain>
    </source>
</reference>
<dbReference type="Proteomes" id="UP001501057">
    <property type="component" value="Unassembled WGS sequence"/>
</dbReference>
<accession>A0ABN2K6E3</accession>
<keyword evidence="1" id="KW-0472">Membrane</keyword>
<feature type="transmembrane region" description="Helical" evidence="1">
    <location>
        <begin position="55"/>
        <end position="77"/>
    </location>
</feature>
<dbReference type="InterPro" id="IPR009339">
    <property type="entry name" value="DUF998"/>
</dbReference>
<keyword evidence="1" id="KW-1133">Transmembrane helix</keyword>
<sequence length="216" mass="21999">MLAAACWIVAGVVYLATEAVAAAAFDGYSYATNYISDLGIPEVGTSGGRAIDSPLAWVMNTGFIAHGVLFAAAAALFAPRVTTTLRRWFVALAVTHGIGNVLVGLVHSGTTSADTSYGFLHGVGAGMAIVGGNLTIVVVGLSLRRAPAERSLGTVCLLLGVVGLLAVTALLVDGGSSSVDVLPDGVWERISVYTITAAELLLGVVTLVGARRLSRS</sequence>
<comment type="caution">
    <text evidence="3">The sequence shown here is derived from an EMBL/GenBank/DDBJ whole genome shotgun (WGS) entry which is preliminary data.</text>
</comment>
<evidence type="ECO:0000313" key="3">
    <source>
        <dbReference type="EMBL" id="GAA1749257.1"/>
    </source>
</evidence>